<evidence type="ECO:0000313" key="4">
    <source>
        <dbReference type="EMBL" id="KAG0495091.1"/>
    </source>
</evidence>
<protein>
    <recommendedName>
        <fullName evidence="2">Calmodulin binding protein-like N-terminal domain-containing protein</fullName>
    </recommendedName>
</protein>
<evidence type="ECO:0000313" key="6">
    <source>
        <dbReference type="Proteomes" id="UP000639772"/>
    </source>
</evidence>
<name>A0A835RUW5_VANPL</name>
<evidence type="ECO:0000313" key="3">
    <source>
        <dbReference type="EMBL" id="KAG0493003.1"/>
    </source>
</evidence>
<dbReference type="Proteomes" id="UP000636800">
    <property type="component" value="Chromosome 2"/>
</dbReference>
<comment type="caution">
    <text evidence="4">The sequence shown here is derived from an EMBL/GenBank/DDBJ whole genome shotgun (WGS) entry which is preliminary data.</text>
</comment>
<sequence length="250" mass="28023">MATKRHLEDPGDPTASKRMRSLPSLRMVIMEAVVAKSTQNFCLVLETVFRKVVKEEVERGLARRAPLLQRSPPMHIEESSSSMLQLLFKKPPSLPIFTENNIQDEDGNPLEILLVDIRSGKRPQALSHSSIKVELVVLDGDFPSEETDDCFSSDFSRHIVKERRGRRPLLAGDTAITLKDGAASIDELKFTDNSSWTRSRNFRIGAQVSPRVSRFEHSTSRDGALHGQGSSRRVIQEALPSRPRRRSVAA</sequence>
<feature type="domain" description="Calmodulin binding protein-like N-terminal" evidence="2">
    <location>
        <begin position="84"/>
        <end position="210"/>
    </location>
</feature>
<keyword evidence="5" id="KW-1185">Reference proteome</keyword>
<dbReference type="Proteomes" id="UP000639772">
    <property type="component" value="Unassembled WGS sequence"/>
</dbReference>
<dbReference type="AlphaFoldDB" id="A0A835RUW5"/>
<evidence type="ECO:0000259" key="2">
    <source>
        <dbReference type="Pfam" id="PF07887"/>
    </source>
</evidence>
<evidence type="ECO:0000256" key="1">
    <source>
        <dbReference type="SAM" id="MobiDB-lite"/>
    </source>
</evidence>
<feature type="region of interest" description="Disordered" evidence="1">
    <location>
        <begin position="213"/>
        <end position="232"/>
    </location>
</feature>
<dbReference type="OrthoDB" id="757051at2759"/>
<dbReference type="GO" id="GO:0043565">
    <property type="term" value="F:sequence-specific DNA binding"/>
    <property type="evidence" value="ECO:0007669"/>
    <property type="project" value="TreeGrafter"/>
</dbReference>
<reference evidence="5 6" key="1">
    <citation type="journal article" date="2020" name="Nat. Food">
        <title>A phased Vanilla planifolia genome enables genetic improvement of flavour and production.</title>
        <authorList>
            <person name="Hasing T."/>
            <person name="Tang H."/>
            <person name="Brym M."/>
            <person name="Khazi F."/>
            <person name="Huang T."/>
            <person name="Chambers A.H."/>
        </authorList>
    </citation>
    <scope>NUCLEOTIDE SEQUENCE [LARGE SCALE GENOMIC DNA]</scope>
    <source>
        <tissue evidence="4">Leaf</tissue>
    </source>
</reference>
<dbReference type="GO" id="GO:0005516">
    <property type="term" value="F:calmodulin binding"/>
    <property type="evidence" value="ECO:0007669"/>
    <property type="project" value="InterPro"/>
</dbReference>
<dbReference type="InterPro" id="IPR046831">
    <property type="entry name" value="Calmodulin_bind_N"/>
</dbReference>
<dbReference type="Pfam" id="PF07887">
    <property type="entry name" value="Calmodulin_bind"/>
    <property type="match status" value="1"/>
</dbReference>
<dbReference type="GO" id="GO:0080142">
    <property type="term" value="P:regulation of salicylic acid biosynthetic process"/>
    <property type="evidence" value="ECO:0007669"/>
    <property type="project" value="TreeGrafter"/>
</dbReference>
<dbReference type="PANTHER" id="PTHR31713">
    <property type="entry name" value="OS02G0177800 PROTEIN"/>
    <property type="match status" value="1"/>
</dbReference>
<organism evidence="4 6">
    <name type="scientific">Vanilla planifolia</name>
    <name type="common">Vanilla</name>
    <dbReference type="NCBI Taxonomy" id="51239"/>
    <lineage>
        <taxon>Eukaryota</taxon>
        <taxon>Viridiplantae</taxon>
        <taxon>Streptophyta</taxon>
        <taxon>Embryophyta</taxon>
        <taxon>Tracheophyta</taxon>
        <taxon>Spermatophyta</taxon>
        <taxon>Magnoliopsida</taxon>
        <taxon>Liliopsida</taxon>
        <taxon>Asparagales</taxon>
        <taxon>Orchidaceae</taxon>
        <taxon>Vanilloideae</taxon>
        <taxon>Vanilleae</taxon>
        <taxon>Vanilla</taxon>
    </lineage>
</organism>
<dbReference type="PANTHER" id="PTHR31713:SF42">
    <property type="entry name" value="PROTEIN SAR DEFICIENT 1"/>
    <property type="match status" value="1"/>
</dbReference>
<dbReference type="InterPro" id="IPR012416">
    <property type="entry name" value="CBP60"/>
</dbReference>
<accession>A0A835RUW5</accession>
<gene>
    <name evidence="4" type="ORF">HPP92_006085</name>
    <name evidence="3" type="ORF">HPP92_006401</name>
</gene>
<evidence type="ECO:0000313" key="5">
    <source>
        <dbReference type="Proteomes" id="UP000636800"/>
    </source>
</evidence>
<dbReference type="GO" id="GO:0005634">
    <property type="term" value="C:nucleus"/>
    <property type="evidence" value="ECO:0007669"/>
    <property type="project" value="TreeGrafter"/>
</dbReference>
<dbReference type="EMBL" id="JADCNM010000002">
    <property type="protein sequence ID" value="KAG0495091.1"/>
    <property type="molecule type" value="Genomic_DNA"/>
</dbReference>
<feature type="compositionally biased region" description="Basic and acidic residues" evidence="1">
    <location>
        <begin position="213"/>
        <end position="224"/>
    </location>
</feature>
<dbReference type="GO" id="GO:0003700">
    <property type="term" value="F:DNA-binding transcription factor activity"/>
    <property type="evidence" value="ECO:0007669"/>
    <property type="project" value="TreeGrafter"/>
</dbReference>
<dbReference type="EMBL" id="JADCNL010000002">
    <property type="protein sequence ID" value="KAG0493003.1"/>
    <property type="molecule type" value="Genomic_DNA"/>
</dbReference>
<proteinExistence type="predicted"/>